<sequence>MPGTPEALVETAAPQGGMPRTPEDLVETAAPQEGIPRTPEDLVESTAPQGGIPRTPEDLAGMPRTPEDLFALAGIPSTPVEAFRPRPPPLAAAAARRPHEQHSGPQPYAEASPEELDAIKKAREFLVGPEAPLGQPATAAAAVAAAAAAAATGAEAPGQPCLAAADARGCAPAALRQPPPALEPTPRAPKTPPRHAPADAAPRDTAPQTTQRNQLEISHYSAMREKADRFARFGDDSSPRHVRTIVGSSIYRPGQKAENVYGCSITAGSRVAQEIQVSRGLGRTHSGGFLHGAKIGELGPDGLLAPAGSRRLLAGAGQGQQILYSPTSGLLG</sequence>
<dbReference type="EMBL" id="CAUYUJ010009091">
    <property type="protein sequence ID" value="CAK0825822.1"/>
    <property type="molecule type" value="Genomic_DNA"/>
</dbReference>
<proteinExistence type="predicted"/>
<name>A0ABN9S2M6_9DINO</name>
<feature type="compositionally biased region" description="Low complexity" evidence="1">
    <location>
        <begin position="198"/>
        <end position="211"/>
    </location>
</feature>
<feature type="region of interest" description="Disordered" evidence="1">
    <location>
        <begin position="78"/>
        <end position="123"/>
    </location>
</feature>
<feature type="region of interest" description="Disordered" evidence="1">
    <location>
        <begin position="135"/>
        <end position="215"/>
    </location>
</feature>
<feature type="region of interest" description="Disordered" evidence="1">
    <location>
        <begin position="1"/>
        <end position="64"/>
    </location>
</feature>
<reference evidence="2" key="1">
    <citation type="submission" date="2023-10" db="EMBL/GenBank/DDBJ databases">
        <authorList>
            <person name="Chen Y."/>
            <person name="Shah S."/>
            <person name="Dougan E. K."/>
            <person name="Thang M."/>
            <person name="Chan C."/>
        </authorList>
    </citation>
    <scope>NUCLEOTIDE SEQUENCE [LARGE SCALE GENOMIC DNA]</scope>
</reference>
<keyword evidence="3" id="KW-1185">Reference proteome</keyword>
<evidence type="ECO:0000313" key="2">
    <source>
        <dbReference type="EMBL" id="CAK0825822.1"/>
    </source>
</evidence>
<feature type="compositionally biased region" description="Pro residues" evidence="1">
    <location>
        <begin position="177"/>
        <end position="195"/>
    </location>
</feature>
<evidence type="ECO:0000256" key="1">
    <source>
        <dbReference type="SAM" id="MobiDB-lite"/>
    </source>
</evidence>
<gene>
    <name evidence="2" type="ORF">PCOR1329_LOCUS25851</name>
</gene>
<feature type="compositionally biased region" description="Low complexity" evidence="1">
    <location>
        <begin position="137"/>
        <end position="176"/>
    </location>
</feature>
<accession>A0ABN9S2M6</accession>
<protein>
    <recommendedName>
        <fullName evidence="4">Poly [ADP-ribose] polymerase</fullName>
    </recommendedName>
</protein>
<organism evidence="2 3">
    <name type="scientific">Prorocentrum cordatum</name>
    <dbReference type="NCBI Taxonomy" id="2364126"/>
    <lineage>
        <taxon>Eukaryota</taxon>
        <taxon>Sar</taxon>
        <taxon>Alveolata</taxon>
        <taxon>Dinophyceae</taxon>
        <taxon>Prorocentrales</taxon>
        <taxon>Prorocentraceae</taxon>
        <taxon>Prorocentrum</taxon>
    </lineage>
</organism>
<dbReference type="Proteomes" id="UP001189429">
    <property type="component" value="Unassembled WGS sequence"/>
</dbReference>
<comment type="caution">
    <text evidence="2">The sequence shown here is derived from an EMBL/GenBank/DDBJ whole genome shotgun (WGS) entry which is preliminary data.</text>
</comment>
<evidence type="ECO:0000313" key="3">
    <source>
        <dbReference type="Proteomes" id="UP001189429"/>
    </source>
</evidence>
<evidence type="ECO:0008006" key="4">
    <source>
        <dbReference type="Google" id="ProtNLM"/>
    </source>
</evidence>